<evidence type="ECO:0000256" key="18">
    <source>
        <dbReference type="SAM" id="SignalP"/>
    </source>
</evidence>
<keyword evidence="9" id="KW-1133">Transmembrane helix</keyword>
<dbReference type="GO" id="GO:0005743">
    <property type="term" value="C:mitochondrial inner membrane"/>
    <property type="evidence" value="ECO:0007669"/>
    <property type="project" value="UniProtKB-SubCell"/>
</dbReference>
<evidence type="ECO:0000256" key="4">
    <source>
        <dbReference type="ARBA" id="ARBA00022692"/>
    </source>
</evidence>
<dbReference type="PROSITE" id="PS50222">
    <property type="entry name" value="EF_HAND_2"/>
    <property type="match status" value="1"/>
</dbReference>
<evidence type="ECO:0000256" key="1">
    <source>
        <dbReference type="ARBA" id="ARBA00004448"/>
    </source>
</evidence>
<evidence type="ECO:0000256" key="2">
    <source>
        <dbReference type="ARBA" id="ARBA00006375"/>
    </source>
</evidence>
<evidence type="ECO:0000313" key="20">
    <source>
        <dbReference type="Ensembl" id="ENSSTUP00000034065.1"/>
    </source>
</evidence>
<dbReference type="SUPFAM" id="SSF47473">
    <property type="entry name" value="EF-hand"/>
    <property type="match status" value="1"/>
</dbReference>
<feature type="chain" id="PRO_5025473432" evidence="18">
    <location>
        <begin position="19"/>
        <end position="671"/>
    </location>
</feature>
<feature type="repeat" description="Solcar" evidence="17">
    <location>
        <begin position="413"/>
        <end position="497"/>
    </location>
</feature>
<dbReference type="InterPro" id="IPR002048">
    <property type="entry name" value="EF_hand_dom"/>
</dbReference>
<dbReference type="GeneTree" id="ENSGT00940000155963"/>
<dbReference type="Gene3D" id="1.50.40.10">
    <property type="entry name" value="Mitochondrial carrier domain"/>
    <property type="match status" value="1"/>
</dbReference>
<dbReference type="InterPro" id="IPR002067">
    <property type="entry name" value="MCP"/>
</dbReference>
<sequence length="671" mass="73777">MNFILIFIDCIYILHSSGSFVSLQHASVVEDGEHYMSPRDFVQNFLGLHNQPDHNRKTVQLIAGVADTSKDGLISFQEFLAFESVLCVPDALFIVAFQFDLVCGDTTVHHHIPFNWDCEFIRLHFGSDRKKNLSYLEFTQFLQELQLEHARQAFAQKDKSKSGTISAMDFSDIMATIRHHMLTPFVEENLVSAAGGSTSHMVSFSYFNAFNALLNNMELIRKIYSTLAGTYKDTLVTKEEFVSAANKFGQINPMEIDILYQLSGLHAHSGKLNLADIERIAPLEEGALPYHLAEIQRQQAHGDPHRSVLLQAAESAYRFGLGALAGATGATAVYPIDLVKTRMQNQRSTSSFVGELMYKNSFDCAKKVLRYEGFFGFYRGLVPQLIGVAPEKAIKLTMNDFVRDKFTTEDNTIPLFAEVLAGATAGGSQVIFTNPLEIVKIRLQVAGEITTSRRVGALTVVRDLGLFGLYKGAKACFLRDIPFSAIYFPVYAHTKAQFADEQGRIGPLQLLTAGAIAGIPAASLVTPADVVKTRLQVAARAGQTTYNGVIDCFRKIIAEEGFRALWKGAGARVCRSSPQFGVTLVTYELLQRWFYIDFGGHRPTGSEPTPKSRISDLPPVSADHVGGYRLAAATFAGVENKFGLHLPKFKSSGALSVSQAPAAAKKEPTAS</sequence>
<evidence type="ECO:0000256" key="16">
    <source>
        <dbReference type="ARBA" id="ARBA00048652"/>
    </source>
</evidence>
<dbReference type="AlphaFoldDB" id="A0A673YIH0"/>
<dbReference type="Ensembl" id="ENSSTUT00000035595.1">
    <property type="protein sequence ID" value="ENSSTUP00000034065.1"/>
    <property type="gene ID" value="ENSSTUG00000014467.1"/>
</dbReference>
<feature type="repeat" description="Solcar" evidence="17">
    <location>
        <begin position="313"/>
        <end position="405"/>
    </location>
</feature>
<dbReference type="GO" id="GO:0043490">
    <property type="term" value="P:malate-aspartate shuttle"/>
    <property type="evidence" value="ECO:0007669"/>
    <property type="project" value="TreeGrafter"/>
</dbReference>
<reference evidence="20" key="2">
    <citation type="submission" date="2025-09" db="UniProtKB">
        <authorList>
            <consortium name="Ensembl"/>
        </authorList>
    </citation>
    <scope>IDENTIFICATION</scope>
</reference>
<dbReference type="GO" id="GO:0005313">
    <property type="term" value="F:L-glutamate transmembrane transporter activity"/>
    <property type="evidence" value="ECO:0007669"/>
    <property type="project" value="TreeGrafter"/>
</dbReference>
<feature type="repeat" description="Solcar" evidence="17">
    <location>
        <begin position="505"/>
        <end position="593"/>
    </location>
</feature>
<dbReference type="FunFam" id="1.10.238.10:FF:000064">
    <property type="entry name" value="calcium-binding mitochondrial carrier protein Aralar1 isoform X1"/>
    <property type="match status" value="1"/>
</dbReference>
<feature type="domain" description="EF-hand" evidence="19">
    <location>
        <begin position="145"/>
        <end position="180"/>
    </location>
</feature>
<dbReference type="Proteomes" id="UP000472277">
    <property type="component" value="Chromosome 20"/>
</dbReference>
<evidence type="ECO:0000256" key="3">
    <source>
        <dbReference type="ARBA" id="ARBA00022448"/>
    </source>
</evidence>
<evidence type="ECO:0000256" key="8">
    <source>
        <dbReference type="ARBA" id="ARBA00022837"/>
    </source>
</evidence>
<dbReference type="FunFam" id="1.50.40.10:FF:000004">
    <property type="entry name" value="Calcium-binding mitochondrial carrier protein Aralar1"/>
    <property type="match status" value="1"/>
</dbReference>
<dbReference type="InterPro" id="IPR051028">
    <property type="entry name" value="Mito_Solute_Carrier"/>
</dbReference>
<keyword evidence="3" id="KW-0813">Transport</keyword>
<dbReference type="Pfam" id="PF00153">
    <property type="entry name" value="Mito_carr"/>
    <property type="match status" value="3"/>
</dbReference>
<comment type="similarity">
    <text evidence="2">Belongs to the mitochondrial carrier (TC 2.A.29) family.</text>
</comment>
<keyword evidence="21" id="KW-1185">Reference proteome</keyword>
<evidence type="ECO:0000256" key="5">
    <source>
        <dbReference type="ARBA" id="ARBA00022723"/>
    </source>
</evidence>
<evidence type="ECO:0000313" key="21">
    <source>
        <dbReference type="Proteomes" id="UP000472277"/>
    </source>
</evidence>
<evidence type="ECO:0000256" key="14">
    <source>
        <dbReference type="ARBA" id="ARBA00038674"/>
    </source>
</evidence>
<accession>A0A673YIH0</accession>
<evidence type="ECO:0000256" key="17">
    <source>
        <dbReference type="PROSITE-ProRule" id="PRU00282"/>
    </source>
</evidence>
<keyword evidence="8" id="KW-0106">Calcium</keyword>
<keyword evidence="7" id="KW-0999">Mitochondrion inner membrane</keyword>
<keyword evidence="11" id="KW-0496">Mitochondrion</keyword>
<evidence type="ECO:0000256" key="15">
    <source>
        <dbReference type="ARBA" id="ARBA00047487"/>
    </source>
</evidence>
<evidence type="ECO:0000256" key="13">
    <source>
        <dbReference type="ARBA" id="ARBA00037019"/>
    </source>
</evidence>
<gene>
    <name evidence="20" type="primary">SLC25A12</name>
</gene>
<dbReference type="SUPFAM" id="SSF103506">
    <property type="entry name" value="Mitochondrial carrier"/>
    <property type="match status" value="1"/>
</dbReference>
<dbReference type="PANTHER" id="PTHR45678">
    <property type="entry name" value="MITOCHONDRIAL 2-OXODICARBOXYLATE CARRIER 1-RELATED"/>
    <property type="match status" value="1"/>
</dbReference>
<evidence type="ECO:0000256" key="12">
    <source>
        <dbReference type="ARBA" id="ARBA00023136"/>
    </source>
</evidence>
<dbReference type="GO" id="GO:0005509">
    <property type="term" value="F:calcium ion binding"/>
    <property type="evidence" value="ECO:0007669"/>
    <property type="project" value="InterPro"/>
</dbReference>
<name>A0A673YIH0_SALTR</name>
<protein>
    <submittedName>
        <fullName evidence="20">Solute carrier family 25 member 12</fullName>
    </submittedName>
</protein>
<evidence type="ECO:0000256" key="11">
    <source>
        <dbReference type="ARBA" id="ARBA00023128"/>
    </source>
</evidence>
<feature type="signal peptide" evidence="18">
    <location>
        <begin position="1"/>
        <end position="18"/>
    </location>
</feature>
<comment type="subunit">
    <text evidence="14">Homodimer (via N-terminus).</text>
</comment>
<dbReference type="InterPro" id="IPR018108">
    <property type="entry name" value="MCP_transmembrane"/>
</dbReference>
<dbReference type="PRINTS" id="PR00926">
    <property type="entry name" value="MITOCARRIER"/>
</dbReference>
<evidence type="ECO:0000256" key="9">
    <source>
        <dbReference type="ARBA" id="ARBA00022989"/>
    </source>
</evidence>
<keyword evidence="4 17" id="KW-0812">Transmembrane</keyword>
<dbReference type="GO" id="GO:0015183">
    <property type="term" value="F:L-aspartate transmembrane transporter activity"/>
    <property type="evidence" value="ECO:0007669"/>
    <property type="project" value="TreeGrafter"/>
</dbReference>
<dbReference type="InterPro" id="IPR018247">
    <property type="entry name" value="EF_Hand_1_Ca_BS"/>
</dbReference>
<keyword evidence="5" id="KW-0479">Metal-binding</keyword>
<dbReference type="PROSITE" id="PS00018">
    <property type="entry name" value="EF_HAND_1"/>
    <property type="match status" value="2"/>
</dbReference>
<dbReference type="InterPro" id="IPR023395">
    <property type="entry name" value="MCP_dom_sf"/>
</dbReference>
<keyword evidence="6" id="KW-0677">Repeat</keyword>
<proteinExistence type="inferred from homology"/>
<reference evidence="20" key="1">
    <citation type="submission" date="2025-08" db="UniProtKB">
        <authorList>
            <consortium name="Ensembl"/>
        </authorList>
    </citation>
    <scope>IDENTIFICATION</scope>
</reference>
<keyword evidence="10" id="KW-0007">Acetylation</keyword>
<keyword evidence="18" id="KW-0732">Signal</keyword>
<keyword evidence="12 17" id="KW-0472">Membrane</keyword>
<dbReference type="PROSITE" id="PS50920">
    <property type="entry name" value="SOLCAR"/>
    <property type="match status" value="3"/>
</dbReference>
<evidence type="ECO:0000256" key="6">
    <source>
        <dbReference type="ARBA" id="ARBA00022737"/>
    </source>
</evidence>
<comment type="subcellular location">
    <subcellularLocation>
        <location evidence="1">Mitochondrion inner membrane</location>
        <topology evidence="1">Multi-pass membrane protein</topology>
    </subcellularLocation>
</comment>
<dbReference type="InterPro" id="IPR011992">
    <property type="entry name" value="EF-hand-dom_pair"/>
</dbReference>
<evidence type="ECO:0000259" key="19">
    <source>
        <dbReference type="PROSITE" id="PS50222"/>
    </source>
</evidence>
<evidence type="ECO:0000256" key="10">
    <source>
        <dbReference type="ARBA" id="ARBA00022990"/>
    </source>
</evidence>
<organism evidence="20 21">
    <name type="scientific">Salmo trutta</name>
    <name type="common">Brown trout</name>
    <dbReference type="NCBI Taxonomy" id="8032"/>
    <lineage>
        <taxon>Eukaryota</taxon>
        <taxon>Metazoa</taxon>
        <taxon>Chordata</taxon>
        <taxon>Craniata</taxon>
        <taxon>Vertebrata</taxon>
        <taxon>Euteleostomi</taxon>
        <taxon>Actinopterygii</taxon>
        <taxon>Neopterygii</taxon>
        <taxon>Teleostei</taxon>
        <taxon>Protacanthopterygii</taxon>
        <taxon>Salmoniformes</taxon>
        <taxon>Salmonidae</taxon>
        <taxon>Salmoninae</taxon>
        <taxon>Salmo</taxon>
    </lineage>
</organism>
<evidence type="ECO:0000256" key="7">
    <source>
        <dbReference type="ARBA" id="ARBA00022792"/>
    </source>
</evidence>
<comment type="catalytic activity">
    <reaction evidence="13">
        <text>3-sulfino-L-alanine(out) + L-aspartate(in) = 3-sulfino-L-alanine(in) + L-aspartate(out)</text>
        <dbReference type="Rhea" id="RHEA:70975"/>
        <dbReference type="ChEBI" id="CHEBI:29991"/>
        <dbReference type="ChEBI" id="CHEBI:61085"/>
    </reaction>
</comment>
<dbReference type="Gene3D" id="1.10.238.10">
    <property type="entry name" value="EF-hand"/>
    <property type="match status" value="1"/>
</dbReference>
<comment type="catalytic activity">
    <reaction evidence="15">
        <text>L-aspartate(in) + L-glutamate(out) + H(+)(out) = L-aspartate(out) + L-glutamate(in) + H(+)(in)</text>
        <dbReference type="Rhea" id="RHEA:70783"/>
        <dbReference type="ChEBI" id="CHEBI:15378"/>
        <dbReference type="ChEBI" id="CHEBI:29985"/>
        <dbReference type="ChEBI" id="CHEBI:29991"/>
    </reaction>
</comment>
<dbReference type="SMART" id="SM00054">
    <property type="entry name" value="EFh"/>
    <property type="match status" value="2"/>
</dbReference>
<dbReference type="PANTHER" id="PTHR45678:SF7">
    <property type="entry name" value="ELECTROGENIC ASPARTATE_GLUTAMATE ANTIPORTER SLC25A12, MITOCHONDRIAL"/>
    <property type="match status" value="1"/>
</dbReference>
<comment type="catalytic activity">
    <reaction evidence="16">
        <text>3-sulfino-L-alanine(out) + L-glutamate(in) + H(+)(in) = 3-sulfino-L-alanine(in) + L-glutamate(out) + H(+)(out)</text>
        <dbReference type="Rhea" id="RHEA:70967"/>
        <dbReference type="ChEBI" id="CHEBI:15378"/>
        <dbReference type="ChEBI" id="CHEBI:29985"/>
        <dbReference type="ChEBI" id="CHEBI:61085"/>
    </reaction>
</comment>